<accession>A0ABV6KVU8</accession>
<proteinExistence type="predicted"/>
<feature type="transmembrane region" description="Helical" evidence="1">
    <location>
        <begin position="34"/>
        <end position="52"/>
    </location>
</feature>
<keyword evidence="3" id="KW-1185">Reference proteome</keyword>
<feature type="transmembrane region" description="Helical" evidence="1">
    <location>
        <begin position="6"/>
        <end position="27"/>
    </location>
</feature>
<evidence type="ECO:0000313" key="2">
    <source>
        <dbReference type="EMBL" id="MFC0477441.1"/>
    </source>
</evidence>
<evidence type="ECO:0000313" key="3">
    <source>
        <dbReference type="Proteomes" id="UP001589738"/>
    </source>
</evidence>
<keyword evidence="1" id="KW-1133">Transmembrane helix</keyword>
<comment type="caution">
    <text evidence="2">The sequence shown here is derived from an EMBL/GenBank/DDBJ whole genome shotgun (WGS) entry which is preliminary data.</text>
</comment>
<dbReference type="RefSeq" id="WP_377058888.1">
    <property type="nucleotide sequence ID" value="NZ_JBHLUU010000121.1"/>
</dbReference>
<gene>
    <name evidence="2" type="ORF">ACFFHF_19800</name>
</gene>
<evidence type="ECO:0000256" key="1">
    <source>
        <dbReference type="SAM" id="Phobius"/>
    </source>
</evidence>
<feature type="transmembrane region" description="Helical" evidence="1">
    <location>
        <begin position="96"/>
        <end position="115"/>
    </location>
</feature>
<protein>
    <submittedName>
        <fullName evidence="2">Uncharacterized protein</fullName>
    </submittedName>
</protein>
<keyword evidence="1" id="KW-0812">Transmembrane</keyword>
<dbReference type="Proteomes" id="UP001589738">
    <property type="component" value="Unassembled WGS sequence"/>
</dbReference>
<reference evidence="2 3" key="1">
    <citation type="submission" date="2024-09" db="EMBL/GenBank/DDBJ databases">
        <authorList>
            <person name="Sun Q."/>
            <person name="Mori K."/>
        </authorList>
    </citation>
    <scope>NUCLEOTIDE SEQUENCE [LARGE SCALE GENOMIC DNA]</scope>
    <source>
        <strain evidence="2 3">CGMCC 1.9126</strain>
    </source>
</reference>
<name>A0ABV6KVU8_9BACI</name>
<organism evidence="2 3">
    <name type="scientific">Robertmurraya beringensis</name>
    <dbReference type="NCBI Taxonomy" id="641660"/>
    <lineage>
        <taxon>Bacteria</taxon>
        <taxon>Bacillati</taxon>
        <taxon>Bacillota</taxon>
        <taxon>Bacilli</taxon>
        <taxon>Bacillales</taxon>
        <taxon>Bacillaceae</taxon>
        <taxon>Robertmurraya</taxon>
    </lineage>
</organism>
<dbReference type="EMBL" id="JBHLUU010000121">
    <property type="protein sequence ID" value="MFC0477441.1"/>
    <property type="molecule type" value="Genomic_DNA"/>
</dbReference>
<sequence length="135" mass="14665">MVPIWIFSASLIGLSLGGFLAVLLVGLRNNQSTVILFSGGMILGILILEIIPEALEENHILLLIGIIISFAFYILVHDLLDRLKFIKKDPNKSKPLKAGLIIVASLLIHNFPLGVTTSNQLLEGNSTFLAAVLIH</sequence>
<feature type="transmembrane region" description="Helical" evidence="1">
    <location>
        <begin position="58"/>
        <end position="76"/>
    </location>
</feature>
<keyword evidence="1" id="KW-0472">Membrane</keyword>